<proteinExistence type="predicted"/>
<gene>
    <name evidence="3" type="ORF">CB5_LOCUS30184</name>
</gene>
<dbReference type="GO" id="GO:0003676">
    <property type="term" value="F:nucleic acid binding"/>
    <property type="evidence" value="ECO:0007669"/>
    <property type="project" value="InterPro"/>
</dbReference>
<dbReference type="EMBL" id="CAJEUB010000029">
    <property type="protein sequence ID" value="CAD1846973.1"/>
    <property type="molecule type" value="Genomic_DNA"/>
</dbReference>
<feature type="domain" description="CCHC-type" evidence="2">
    <location>
        <begin position="116"/>
        <end position="132"/>
    </location>
</feature>
<keyword evidence="1" id="KW-0863">Zinc-finger</keyword>
<keyword evidence="1" id="KW-0479">Metal-binding</keyword>
<organism evidence="3">
    <name type="scientific">Ananas comosus var. bracteatus</name>
    <name type="common">red pineapple</name>
    <dbReference type="NCBI Taxonomy" id="296719"/>
    <lineage>
        <taxon>Eukaryota</taxon>
        <taxon>Viridiplantae</taxon>
        <taxon>Streptophyta</taxon>
        <taxon>Embryophyta</taxon>
        <taxon>Tracheophyta</taxon>
        <taxon>Spermatophyta</taxon>
        <taxon>Magnoliopsida</taxon>
        <taxon>Liliopsida</taxon>
        <taxon>Poales</taxon>
        <taxon>Bromeliaceae</taxon>
        <taxon>Bromelioideae</taxon>
        <taxon>Ananas</taxon>
    </lineage>
</organism>
<dbReference type="InterPro" id="IPR036875">
    <property type="entry name" value="Znf_CCHC_sf"/>
</dbReference>
<dbReference type="Pfam" id="PF13961">
    <property type="entry name" value="DUF4219"/>
    <property type="match status" value="1"/>
</dbReference>
<name>A0A6V7QUX0_ANACO</name>
<dbReference type="AlphaFoldDB" id="A0A6V7QUX0"/>
<dbReference type="SUPFAM" id="SSF57756">
    <property type="entry name" value="Retrovirus zinc finger-like domains"/>
    <property type="match status" value="1"/>
</dbReference>
<accession>A0A6V7QUX0</accession>
<keyword evidence="1" id="KW-0862">Zinc</keyword>
<evidence type="ECO:0000256" key="1">
    <source>
        <dbReference type="PROSITE-ProRule" id="PRU00047"/>
    </source>
</evidence>
<dbReference type="InterPro" id="IPR025314">
    <property type="entry name" value="DUF4219"/>
</dbReference>
<evidence type="ECO:0000259" key="2">
    <source>
        <dbReference type="PROSITE" id="PS50158"/>
    </source>
</evidence>
<protein>
    <recommendedName>
        <fullName evidence="2">CCHC-type domain-containing protein</fullName>
    </recommendedName>
</protein>
<dbReference type="Gene3D" id="4.10.60.10">
    <property type="entry name" value="Zinc finger, CCHC-type"/>
    <property type="match status" value="1"/>
</dbReference>
<reference evidence="3" key="1">
    <citation type="submission" date="2020-07" db="EMBL/GenBank/DDBJ databases">
        <authorList>
            <person name="Lin J."/>
        </authorList>
    </citation>
    <scope>NUCLEOTIDE SEQUENCE</scope>
</reference>
<evidence type="ECO:0000313" key="3">
    <source>
        <dbReference type="EMBL" id="CAD1846973.1"/>
    </source>
</evidence>
<dbReference type="GO" id="GO:0008270">
    <property type="term" value="F:zinc ion binding"/>
    <property type="evidence" value="ECO:0007669"/>
    <property type="project" value="UniProtKB-KW"/>
</dbReference>
<sequence>MTTFHATIEGQSIAHPPLFNRSNYTYWKVRMQIFLQFLDFDLWDIVENGYTKPTTATSTWKAEDKGKFNLNSKAMNALHCALDSNEKFKKIIQRKHGAKWSGKGNGRSHYFKKDVKCYNCNKTGHISYDCQNQSKSPRKEKKMNKAFSAAWSDDSDFDKEESTNEVSNLSLTYDDAPSNCCFMANIEDEVNDLTYDELLEAFYDLYNDLQKFGMPVLNKVKRQMVFEQRMLKTHDGQPNKFIVA</sequence>
<dbReference type="SMART" id="SM00343">
    <property type="entry name" value="ZnF_C2HC"/>
    <property type="match status" value="1"/>
</dbReference>
<dbReference type="Pfam" id="PF00098">
    <property type="entry name" value="zf-CCHC"/>
    <property type="match status" value="1"/>
</dbReference>
<dbReference type="InterPro" id="IPR001878">
    <property type="entry name" value="Znf_CCHC"/>
</dbReference>
<dbReference type="PROSITE" id="PS50158">
    <property type="entry name" value="ZF_CCHC"/>
    <property type="match status" value="1"/>
</dbReference>